<dbReference type="Gene3D" id="1.20.120.450">
    <property type="entry name" value="dinb family like domain"/>
    <property type="match status" value="1"/>
</dbReference>
<evidence type="ECO:0000259" key="1">
    <source>
        <dbReference type="Pfam" id="PF12867"/>
    </source>
</evidence>
<reference evidence="2" key="1">
    <citation type="journal article" date="2014" name="Front. Microbiol.">
        <title>High frequency of phylogenetically diverse reductive dehalogenase-homologous genes in deep subseafloor sedimentary metagenomes.</title>
        <authorList>
            <person name="Kawai M."/>
            <person name="Futagami T."/>
            <person name="Toyoda A."/>
            <person name="Takaki Y."/>
            <person name="Nishi S."/>
            <person name="Hori S."/>
            <person name="Arai W."/>
            <person name="Tsubouchi T."/>
            <person name="Morono Y."/>
            <person name="Uchiyama I."/>
            <person name="Ito T."/>
            <person name="Fujiyama A."/>
            <person name="Inagaki F."/>
            <person name="Takami H."/>
        </authorList>
    </citation>
    <scope>NUCLEOTIDE SEQUENCE</scope>
    <source>
        <strain evidence="2">Expedition CK06-06</strain>
    </source>
</reference>
<gene>
    <name evidence="2" type="ORF">S01H4_45752</name>
</gene>
<dbReference type="SUPFAM" id="SSF109854">
    <property type="entry name" value="DinB/YfiT-like putative metalloenzymes"/>
    <property type="match status" value="1"/>
</dbReference>
<sequence length="104" mass="11919">SFTEILCHFRDVDAEVNLPRIVSVLQETNPFIPGIDTDQWAEERLYFCQNGREALDDFISSRIQLLDILDNLKPDDWTRPARHAIFGPTVLKELISIIVGHELG</sequence>
<feature type="non-terminal residue" evidence="2">
    <location>
        <position position="1"/>
    </location>
</feature>
<dbReference type="AlphaFoldDB" id="X1C2W8"/>
<accession>X1C2W8</accession>
<dbReference type="InterPro" id="IPR034660">
    <property type="entry name" value="DinB/YfiT-like"/>
</dbReference>
<proteinExistence type="predicted"/>
<evidence type="ECO:0000313" key="2">
    <source>
        <dbReference type="EMBL" id="GAH01642.1"/>
    </source>
</evidence>
<name>X1C2W8_9ZZZZ</name>
<dbReference type="InterPro" id="IPR024775">
    <property type="entry name" value="DinB-like"/>
</dbReference>
<protein>
    <recommendedName>
        <fullName evidence="1">DinB-like domain-containing protein</fullName>
    </recommendedName>
</protein>
<feature type="domain" description="DinB-like" evidence="1">
    <location>
        <begin position="1"/>
        <end position="102"/>
    </location>
</feature>
<dbReference type="EMBL" id="BART01025500">
    <property type="protein sequence ID" value="GAH01642.1"/>
    <property type="molecule type" value="Genomic_DNA"/>
</dbReference>
<organism evidence="2">
    <name type="scientific">marine sediment metagenome</name>
    <dbReference type="NCBI Taxonomy" id="412755"/>
    <lineage>
        <taxon>unclassified sequences</taxon>
        <taxon>metagenomes</taxon>
        <taxon>ecological metagenomes</taxon>
    </lineage>
</organism>
<dbReference type="Pfam" id="PF12867">
    <property type="entry name" value="DinB_2"/>
    <property type="match status" value="1"/>
</dbReference>
<comment type="caution">
    <text evidence="2">The sequence shown here is derived from an EMBL/GenBank/DDBJ whole genome shotgun (WGS) entry which is preliminary data.</text>
</comment>